<dbReference type="PROSITE" id="PS50222">
    <property type="entry name" value="EF_HAND_2"/>
    <property type="match status" value="1"/>
</dbReference>
<dbReference type="GO" id="GO:0005737">
    <property type="term" value="C:cytoplasm"/>
    <property type="evidence" value="ECO:0000318"/>
    <property type="project" value="GO_Central"/>
</dbReference>
<accession>A0A3B3HH44</accession>
<organism evidence="6 7">
    <name type="scientific">Oryzias latipes</name>
    <name type="common">Japanese rice fish</name>
    <name type="synonym">Japanese killifish</name>
    <dbReference type="NCBI Taxonomy" id="8090"/>
    <lineage>
        <taxon>Eukaryota</taxon>
        <taxon>Metazoa</taxon>
        <taxon>Chordata</taxon>
        <taxon>Craniata</taxon>
        <taxon>Vertebrata</taxon>
        <taxon>Euteleostomi</taxon>
        <taxon>Actinopterygii</taxon>
        <taxon>Neopterygii</taxon>
        <taxon>Teleostei</taxon>
        <taxon>Neoteleostei</taxon>
        <taxon>Acanthomorphata</taxon>
        <taxon>Ovalentaria</taxon>
        <taxon>Atherinomorphae</taxon>
        <taxon>Beloniformes</taxon>
        <taxon>Adrianichthyidae</taxon>
        <taxon>Oryziinae</taxon>
        <taxon>Oryzias</taxon>
    </lineage>
</organism>
<dbReference type="Ensembl" id="ENSORLT00000044841.1">
    <property type="protein sequence ID" value="ENSORLP00000031053.1"/>
    <property type="gene ID" value="ENSORLG00000026246.1"/>
</dbReference>
<evidence type="ECO:0000256" key="3">
    <source>
        <dbReference type="ARBA" id="ARBA00022837"/>
    </source>
</evidence>
<dbReference type="Gene3D" id="1.10.238.10">
    <property type="entry name" value="EF-hand"/>
    <property type="match status" value="1"/>
</dbReference>
<dbReference type="AlphaFoldDB" id="A0A3B3HH44"/>
<dbReference type="KEGG" id="ola:101155878"/>
<feature type="domain" description="EF-hand" evidence="5">
    <location>
        <begin position="63"/>
        <end position="98"/>
    </location>
</feature>
<dbReference type="InterPro" id="IPR001751">
    <property type="entry name" value="S100/CaBP7/8-like_CS"/>
</dbReference>
<dbReference type="InterPro" id="IPR018247">
    <property type="entry name" value="EF_Hand_1_Ca_BS"/>
</dbReference>
<evidence type="ECO:0000256" key="4">
    <source>
        <dbReference type="RuleBase" id="RU361184"/>
    </source>
</evidence>
<evidence type="ECO:0000256" key="2">
    <source>
        <dbReference type="ARBA" id="ARBA00022723"/>
    </source>
</evidence>
<reference evidence="6" key="3">
    <citation type="submission" date="2025-09" db="UniProtKB">
        <authorList>
            <consortium name="Ensembl"/>
        </authorList>
    </citation>
    <scope>IDENTIFICATION</scope>
    <source>
        <strain evidence="6">Hd-rR</strain>
    </source>
</reference>
<protein>
    <recommendedName>
        <fullName evidence="4">Protein S100</fullName>
    </recommendedName>
    <alternativeName>
        <fullName evidence="4">S100 calcium-binding protein</fullName>
    </alternativeName>
</protein>
<dbReference type="InParanoid" id="A0A3B3HH44"/>
<dbReference type="SUPFAM" id="SSF47473">
    <property type="entry name" value="EF-hand"/>
    <property type="match status" value="1"/>
</dbReference>
<dbReference type="STRING" id="8090.ENSORLP00000031053"/>
<keyword evidence="7" id="KW-1185">Reference proteome</keyword>
<dbReference type="InterPro" id="IPR013787">
    <property type="entry name" value="S100_Ca-bd_sub"/>
</dbReference>
<evidence type="ECO:0000256" key="1">
    <source>
        <dbReference type="ARBA" id="ARBA00007323"/>
    </source>
</evidence>
<dbReference type="OrthoDB" id="26525at2759"/>
<dbReference type="Proteomes" id="UP000001038">
    <property type="component" value="Chromosome 16"/>
</dbReference>
<evidence type="ECO:0000313" key="7">
    <source>
        <dbReference type="Proteomes" id="UP000001038"/>
    </source>
</evidence>
<gene>
    <name evidence="6" type="primary">LOC101155878</name>
</gene>
<keyword evidence="2 4" id="KW-0479">Metal-binding</keyword>
<dbReference type="CDD" id="cd05031">
    <property type="entry name" value="S-100A10_like"/>
    <property type="match status" value="1"/>
</dbReference>
<name>A0A3B3HH44_ORYLA</name>
<evidence type="ECO:0000259" key="5">
    <source>
        <dbReference type="PROSITE" id="PS50222"/>
    </source>
</evidence>
<dbReference type="GeneTree" id="ENSGT00940000162189"/>
<dbReference type="PANTHER" id="PTHR11639">
    <property type="entry name" value="S100 CALCIUM-BINDING PROTEIN"/>
    <property type="match status" value="1"/>
</dbReference>
<dbReference type="GeneID" id="101155878"/>
<dbReference type="Pfam" id="PF01023">
    <property type="entry name" value="S_100"/>
    <property type="match status" value="1"/>
</dbReference>
<keyword evidence="3 4" id="KW-0106">Calcium</keyword>
<dbReference type="RefSeq" id="XP_011483603.1">
    <property type="nucleotide sequence ID" value="XM_011485301.1"/>
</dbReference>
<dbReference type="GO" id="GO:0005509">
    <property type="term" value="F:calcium ion binding"/>
    <property type="evidence" value="ECO:0000318"/>
    <property type="project" value="GO_Central"/>
</dbReference>
<reference evidence="6" key="2">
    <citation type="submission" date="2025-08" db="UniProtKB">
        <authorList>
            <consortium name="Ensembl"/>
        </authorList>
    </citation>
    <scope>IDENTIFICATION</scope>
    <source>
        <strain evidence="6">Hd-rR</strain>
    </source>
</reference>
<dbReference type="InterPro" id="IPR011992">
    <property type="entry name" value="EF-hand-dom_pair"/>
</dbReference>
<sequence>METCSQLKSPLVAAMTELEKSMESMITVFHRYANEGGNKSTLSKKELKKLIENELPNFLKSQKSPDTLDRIIKDLDQNKDDELDFEEFAPLIIGLSVACEKHYALLHEKAKK</sequence>
<dbReference type="PROSITE" id="PS00018">
    <property type="entry name" value="EF_HAND_1"/>
    <property type="match status" value="1"/>
</dbReference>
<dbReference type="InterPro" id="IPR002048">
    <property type="entry name" value="EF_hand_dom"/>
</dbReference>
<dbReference type="PANTHER" id="PTHR11639:SF134">
    <property type="entry name" value="PROTEIN S100-A1-RELATED"/>
    <property type="match status" value="1"/>
</dbReference>
<comment type="similarity">
    <text evidence="1 4">Belongs to the S-100 family.</text>
</comment>
<dbReference type="GO" id="GO:0048306">
    <property type="term" value="F:calcium-dependent protein binding"/>
    <property type="evidence" value="ECO:0000318"/>
    <property type="project" value="GO_Central"/>
</dbReference>
<reference evidence="6 7" key="1">
    <citation type="journal article" date="2007" name="Nature">
        <title>The medaka draft genome and insights into vertebrate genome evolution.</title>
        <authorList>
            <person name="Kasahara M."/>
            <person name="Naruse K."/>
            <person name="Sasaki S."/>
            <person name="Nakatani Y."/>
            <person name="Qu W."/>
            <person name="Ahsan B."/>
            <person name="Yamada T."/>
            <person name="Nagayasu Y."/>
            <person name="Doi K."/>
            <person name="Kasai Y."/>
            <person name="Jindo T."/>
            <person name="Kobayashi D."/>
            <person name="Shimada A."/>
            <person name="Toyoda A."/>
            <person name="Kuroki Y."/>
            <person name="Fujiyama A."/>
            <person name="Sasaki T."/>
            <person name="Shimizu A."/>
            <person name="Asakawa S."/>
            <person name="Shimizu N."/>
            <person name="Hashimoto S."/>
            <person name="Yang J."/>
            <person name="Lee Y."/>
            <person name="Matsushima K."/>
            <person name="Sugano S."/>
            <person name="Sakaizumi M."/>
            <person name="Narita T."/>
            <person name="Ohishi K."/>
            <person name="Haga S."/>
            <person name="Ohta F."/>
            <person name="Nomoto H."/>
            <person name="Nogata K."/>
            <person name="Morishita T."/>
            <person name="Endo T."/>
            <person name="Shin-I T."/>
            <person name="Takeda H."/>
            <person name="Morishita S."/>
            <person name="Kohara Y."/>
        </authorList>
    </citation>
    <scope>NUCLEOTIDE SEQUENCE [LARGE SCALE GENOMIC DNA]</scope>
    <source>
        <strain evidence="6 7">Hd-rR</strain>
    </source>
</reference>
<dbReference type="PROSITE" id="PS00303">
    <property type="entry name" value="S100_CABP"/>
    <property type="match status" value="1"/>
</dbReference>
<evidence type="ECO:0000313" key="6">
    <source>
        <dbReference type="Ensembl" id="ENSORLP00000031053.1"/>
    </source>
</evidence>
<dbReference type="SMART" id="SM01394">
    <property type="entry name" value="S_100"/>
    <property type="match status" value="1"/>
</dbReference>
<proteinExistence type="inferred from homology"/>
<dbReference type="Bgee" id="ENSORLG00000026246">
    <property type="expression patterns" value="Expressed in muscle tissue and 15 other cell types or tissues"/>
</dbReference>